<name>A0A096B1F4_9BACT</name>
<dbReference type="InterPro" id="IPR056442">
    <property type="entry name" value="GINT1_N"/>
</dbReference>
<dbReference type="Pfam" id="PF24793">
    <property type="entry name" value="GINT1_N"/>
    <property type="match status" value="1"/>
</dbReference>
<dbReference type="OrthoDB" id="3771157at2"/>
<dbReference type="Proteomes" id="UP000029556">
    <property type="component" value="Unassembled WGS sequence"/>
</dbReference>
<dbReference type="RefSeq" id="WP_036871628.1">
    <property type="nucleotide sequence ID" value="NZ_JRNN01000025.1"/>
</dbReference>
<protein>
    <recommendedName>
        <fullName evidence="1">Glucosamine inositolphosphorylceramide transferase 1 N-terminal domain-containing protein</fullName>
    </recommendedName>
</protein>
<dbReference type="EMBL" id="JRNN01000025">
    <property type="protein sequence ID" value="KGF36662.1"/>
    <property type="molecule type" value="Genomic_DNA"/>
</dbReference>
<organism evidence="2 3">
    <name type="scientific">Hoylesella buccalis DNF00853</name>
    <dbReference type="NCBI Taxonomy" id="1401074"/>
    <lineage>
        <taxon>Bacteria</taxon>
        <taxon>Pseudomonadati</taxon>
        <taxon>Bacteroidota</taxon>
        <taxon>Bacteroidia</taxon>
        <taxon>Bacteroidales</taxon>
        <taxon>Prevotellaceae</taxon>
        <taxon>Hoylesella</taxon>
    </lineage>
</organism>
<proteinExistence type="predicted"/>
<reference evidence="2 3" key="1">
    <citation type="submission" date="2014-07" db="EMBL/GenBank/DDBJ databases">
        <authorList>
            <person name="McCorrison J."/>
            <person name="Sanka R."/>
            <person name="Torralba M."/>
            <person name="Gillis M."/>
            <person name="Haft D.H."/>
            <person name="Methe B."/>
            <person name="Sutton G."/>
            <person name="Nelson K.E."/>
        </authorList>
    </citation>
    <scope>NUCLEOTIDE SEQUENCE [LARGE SCALE GENOMIC DNA]</scope>
    <source>
        <strain evidence="2 3">DNF00853</strain>
    </source>
</reference>
<accession>A0A096B1F4</accession>
<evidence type="ECO:0000313" key="2">
    <source>
        <dbReference type="EMBL" id="KGF36662.1"/>
    </source>
</evidence>
<evidence type="ECO:0000259" key="1">
    <source>
        <dbReference type="Pfam" id="PF24793"/>
    </source>
</evidence>
<evidence type="ECO:0000313" key="3">
    <source>
        <dbReference type="Proteomes" id="UP000029556"/>
    </source>
</evidence>
<comment type="caution">
    <text evidence="2">The sequence shown here is derived from an EMBL/GenBank/DDBJ whole genome shotgun (WGS) entry which is preliminary data.</text>
</comment>
<sequence length="312" mass="36333">MIKEYIKRFCDERWNIGIIQNSLDNILQGEDIRVQWVEHDYKNSWFADPFILDVTDTEIIVLVEEFPKNIYRGRISKLTIDRRSYQLKKLDVVKELPTHMSFPVIIRQPWFETSNGSTGDFVYLMPENGASGKLIVYKYWVQENIIEEAQNVLDESVADATPLRVGNKVYLFCTRKPNVNGNTLYVYQWNCQEEKFIPLGSKNFQENIARMAGNFFEYEGALYRPAQECNIQYGHAVSLQKVTCGGKSVLDMQELDFGTLEFKEVRRMFSNHPKLNVGMHTFNMYKGVIVTDALGFDNMWIRNSLSKFGIIH</sequence>
<feature type="domain" description="Glucosamine inositolphosphorylceramide transferase 1 N-terminal" evidence="1">
    <location>
        <begin position="39"/>
        <end position="262"/>
    </location>
</feature>
<gene>
    <name evidence="2" type="ORF">HMPREF2137_01310</name>
</gene>
<dbReference type="AlphaFoldDB" id="A0A096B1F4"/>